<gene>
    <name evidence="3" type="ORF">ACFFTU_15400</name>
</gene>
<sequence length="215" mass="21756">MICRTAATRTSYRPLAAAVASVFALLALTACGATHVGAGGTGTTATAAVASPTAPAPAPVDTAAKAAHDKAFPDVAARCDEARRTPPPDGPAKSEPRPSDSEAAKYAENHAFKRQARLSSEARCRGEAHAQRIRKALTGPGAKSPANEADLAAALVRLGYEVDSGSVHRIGGTLGFSSFVPGTGPCVTGRLGSPATFETHGVYLEGGCTKPQGGH</sequence>
<evidence type="ECO:0000313" key="3">
    <source>
        <dbReference type="EMBL" id="MFB9521335.1"/>
    </source>
</evidence>
<protein>
    <recommendedName>
        <fullName evidence="5">Lipoprotein</fullName>
    </recommendedName>
</protein>
<evidence type="ECO:0000313" key="4">
    <source>
        <dbReference type="Proteomes" id="UP001589718"/>
    </source>
</evidence>
<feature type="chain" id="PRO_5046083630" description="Lipoprotein" evidence="2">
    <location>
        <begin position="33"/>
        <end position="215"/>
    </location>
</feature>
<feature type="region of interest" description="Disordered" evidence="1">
    <location>
        <begin position="81"/>
        <end position="103"/>
    </location>
</feature>
<accession>A0ABV5PDR1</accession>
<keyword evidence="4" id="KW-1185">Reference proteome</keyword>
<feature type="signal peptide" evidence="2">
    <location>
        <begin position="1"/>
        <end position="32"/>
    </location>
</feature>
<keyword evidence="2" id="KW-0732">Signal</keyword>
<dbReference type="PROSITE" id="PS51257">
    <property type="entry name" value="PROKAR_LIPOPROTEIN"/>
    <property type="match status" value="1"/>
</dbReference>
<dbReference type="EMBL" id="JBHMCR010000008">
    <property type="protein sequence ID" value="MFB9521335.1"/>
    <property type="molecule type" value="Genomic_DNA"/>
</dbReference>
<dbReference type="Proteomes" id="UP001589718">
    <property type="component" value="Unassembled WGS sequence"/>
</dbReference>
<evidence type="ECO:0008006" key="5">
    <source>
        <dbReference type="Google" id="ProtNLM"/>
    </source>
</evidence>
<name>A0ABV5PDR1_STRCM</name>
<organism evidence="3 4">
    <name type="scientific">Streptomyces cremeus</name>
    <dbReference type="NCBI Taxonomy" id="66881"/>
    <lineage>
        <taxon>Bacteria</taxon>
        <taxon>Bacillati</taxon>
        <taxon>Actinomycetota</taxon>
        <taxon>Actinomycetes</taxon>
        <taxon>Kitasatosporales</taxon>
        <taxon>Streptomycetaceae</taxon>
        <taxon>Streptomyces</taxon>
    </lineage>
</organism>
<comment type="caution">
    <text evidence="3">The sequence shown here is derived from an EMBL/GenBank/DDBJ whole genome shotgun (WGS) entry which is preliminary data.</text>
</comment>
<evidence type="ECO:0000256" key="2">
    <source>
        <dbReference type="SAM" id="SignalP"/>
    </source>
</evidence>
<dbReference type="RefSeq" id="WP_345227053.1">
    <property type="nucleotide sequence ID" value="NZ_BAAAXE010000014.1"/>
</dbReference>
<reference evidence="3 4" key="1">
    <citation type="submission" date="2024-09" db="EMBL/GenBank/DDBJ databases">
        <authorList>
            <person name="Sun Q."/>
            <person name="Mori K."/>
        </authorList>
    </citation>
    <scope>NUCLEOTIDE SEQUENCE [LARGE SCALE GENOMIC DNA]</scope>
    <source>
        <strain evidence="3 4">JCM 4362</strain>
    </source>
</reference>
<evidence type="ECO:0000256" key="1">
    <source>
        <dbReference type="SAM" id="MobiDB-lite"/>
    </source>
</evidence>
<proteinExistence type="predicted"/>